<name>A0A3M6TST8_POCDA</name>
<dbReference type="Proteomes" id="UP000275408">
    <property type="component" value="Unassembled WGS sequence"/>
</dbReference>
<evidence type="ECO:0000313" key="2">
    <source>
        <dbReference type="Proteomes" id="UP000275408"/>
    </source>
</evidence>
<evidence type="ECO:0000313" key="1">
    <source>
        <dbReference type="EMBL" id="RMX44358.1"/>
    </source>
</evidence>
<protein>
    <submittedName>
        <fullName evidence="1">Uncharacterized protein</fullName>
    </submittedName>
</protein>
<dbReference type="AlphaFoldDB" id="A0A3M6TST8"/>
<accession>A0A3M6TST8</accession>
<sequence>MVQEKVAKKTCRSSSITHFSYTVSDRIGLTNHHDYLHEVIEKQMINMDAIMAKFITDMTSFPNTLR</sequence>
<dbReference type="EMBL" id="RCHS01002992">
    <property type="protein sequence ID" value="RMX44358.1"/>
    <property type="molecule type" value="Genomic_DNA"/>
</dbReference>
<keyword evidence="2" id="KW-1185">Reference proteome</keyword>
<comment type="caution">
    <text evidence="1">The sequence shown here is derived from an EMBL/GenBank/DDBJ whole genome shotgun (WGS) entry which is preliminary data.</text>
</comment>
<proteinExistence type="predicted"/>
<organism evidence="1 2">
    <name type="scientific">Pocillopora damicornis</name>
    <name type="common">Cauliflower coral</name>
    <name type="synonym">Millepora damicornis</name>
    <dbReference type="NCBI Taxonomy" id="46731"/>
    <lineage>
        <taxon>Eukaryota</taxon>
        <taxon>Metazoa</taxon>
        <taxon>Cnidaria</taxon>
        <taxon>Anthozoa</taxon>
        <taxon>Hexacorallia</taxon>
        <taxon>Scleractinia</taxon>
        <taxon>Astrocoeniina</taxon>
        <taxon>Pocilloporidae</taxon>
        <taxon>Pocillopora</taxon>
    </lineage>
</organism>
<gene>
    <name evidence="1" type="ORF">pdam_00015984</name>
</gene>
<reference evidence="1 2" key="1">
    <citation type="journal article" date="2018" name="Sci. Rep.">
        <title>Comparative analysis of the Pocillopora damicornis genome highlights role of immune system in coral evolution.</title>
        <authorList>
            <person name="Cunning R."/>
            <person name="Bay R.A."/>
            <person name="Gillette P."/>
            <person name="Baker A.C."/>
            <person name="Traylor-Knowles N."/>
        </authorList>
    </citation>
    <scope>NUCLEOTIDE SEQUENCE [LARGE SCALE GENOMIC DNA]</scope>
    <source>
        <strain evidence="1">RSMAS</strain>
        <tissue evidence="1">Whole animal</tissue>
    </source>
</reference>